<dbReference type="GO" id="GO:0008270">
    <property type="term" value="F:zinc ion binding"/>
    <property type="evidence" value="ECO:0007669"/>
    <property type="project" value="UniProtKB-KW"/>
</dbReference>
<dbReference type="SUPFAM" id="SSF57903">
    <property type="entry name" value="FYVE/PHD zinc finger"/>
    <property type="match status" value="1"/>
</dbReference>
<feature type="compositionally biased region" description="Low complexity" evidence="5">
    <location>
        <begin position="72"/>
        <end position="85"/>
    </location>
</feature>
<evidence type="ECO:0000259" key="7">
    <source>
        <dbReference type="PROSITE" id="PS50089"/>
    </source>
</evidence>
<dbReference type="Pfam" id="PF00628">
    <property type="entry name" value="PHD"/>
    <property type="match status" value="1"/>
</dbReference>
<keyword evidence="3" id="KW-0862">Zinc</keyword>
<dbReference type="InterPro" id="IPR001965">
    <property type="entry name" value="Znf_PHD"/>
</dbReference>
<keyword evidence="9" id="KW-1185">Reference proteome</keyword>
<dbReference type="Proteomes" id="UP001153737">
    <property type="component" value="Chromosome 15"/>
</dbReference>
<evidence type="ECO:0000256" key="1">
    <source>
        <dbReference type="ARBA" id="ARBA00022723"/>
    </source>
</evidence>
<feature type="domain" description="RING-type" evidence="7">
    <location>
        <begin position="14"/>
        <end position="61"/>
    </location>
</feature>
<gene>
    <name evidence="8" type="ORF">PHAECO_LOCUS4640</name>
</gene>
<evidence type="ECO:0000313" key="8">
    <source>
        <dbReference type="EMBL" id="CAH1153881.1"/>
    </source>
</evidence>
<dbReference type="InterPro" id="IPR011011">
    <property type="entry name" value="Znf_FYVE_PHD"/>
</dbReference>
<name>A0A9P0GSB2_PHACE</name>
<evidence type="ECO:0000256" key="5">
    <source>
        <dbReference type="SAM" id="MobiDB-lite"/>
    </source>
</evidence>
<dbReference type="Gene3D" id="3.30.40.10">
    <property type="entry name" value="Zinc/RING finger domain, C3HC4 (zinc finger)"/>
    <property type="match status" value="1"/>
</dbReference>
<reference evidence="8" key="1">
    <citation type="submission" date="2022-01" db="EMBL/GenBank/DDBJ databases">
        <authorList>
            <person name="King R."/>
        </authorList>
    </citation>
    <scope>NUCLEOTIDE SEQUENCE</scope>
</reference>
<accession>A0A9P0GSB2</accession>
<evidence type="ECO:0000259" key="6">
    <source>
        <dbReference type="PROSITE" id="PS50016"/>
    </source>
</evidence>
<dbReference type="InterPro" id="IPR013083">
    <property type="entry name" value="Znf_RING/FYVE/PHD"/>
</dbReference>
<keyword evidence="1" id="KW-0479">Metal-binding</keyword>
<evidence type="ECO:0000256" key="4">
    <source>
        <dbReference type="PROSITE-ProRule" id="PRU00175"/>
    </source>
</evidence>
<evidence type="ECO:0000256" key="3">
    <source>
        <dbReference type="ARBA" id="ARBA00022833"/>
    </source>
</evidence>
<dbReference type="PROSITE" id="PS50089">
    <property type="entry name" value="ZF_RING_2"/>
    <property type="match status" value="1"/>
</dbReference>
<evidence type="ECO:0000313" key="9">
    <source>
        <dbReference type="Proteomes" id="UP001153737"/>
    </source>
</evidence>
<dbReference type="EMBL" id="OU896721">
    <property type="protein sequence ID" value="CAH1153881.1"/>
    <property type="molecule type" value="Genomic_DNA"/>
</dbReference>
<dbReference type="InterPro" id="IPR001841">
    <property type="entry name" value="Znf_RING"/>
</dbReference>
<sequence length="250" mass="28444">MASASVGGTKCDRCPVCNEPYRDERMVECTGCKKWCCYECVNVNSSDDVAANESWMCPSCEAATRVPQPAQSHKTTCSKKSSSLSRSKKRSSVISSRTKMRMQLIEEERELLRKERELAKEARQLLDEESDDSQDISDEEIRKSDPLANKMLSLQIDECLENREDKRYTRLSNPQHTTVMNIPNGAQSSPGFQPTNQQPFASALPPTDQKPVYQIFEIGGFYPWYRLTIGKYCVKGNIDVFTLLKKPKEY</sequence>
<keyword evidence="2 4" id="KW-0863">Zinc-finger</keyword>
<evidence type="ECO:0008006" key="10">
    <source>
        <dbReference type="Google" id="ProtNLM"/>
    </source>
</evidence>
<protein>
    <recommendedName>
        <fullName evidence="10">PHD-type domain-containing protein</fullName>
    </recommendedName>
</protein>
<dbReference type="OrthoDB" id="436852at2759"/>
<dbReference type="AlphaFoldDB" id="A0A9P0GSB2"/>
<organism evidence="8 9">
    <name type="scientific">Phaedon cochleariae</name>
    <name type="common">Mustard beetle</name>
    <dbReference type="NCBI Taxonomy" id="80249"/>
    <lineage>
        <taxon>Eukaryota</taxon>
        <taxon>Metazoa</taxon>
        <taxon>Ecdysozoa</taxon>
        <taxon>Arthropoda</taxon>
        <taxon>Hexapoda</taxon>
        <taxon>Insecta</taxon>
        <taxon>Pterygota</taxon>
        <taxon>Neoptera</taxon>
        <taxon>Endopterygota</taxon>
        <taxon>Coleoptera</taxon>
        <taxon>Polyphaga</taxon>
        <taxon>Cucujiformia</taxon>
        <taxon>Chrysomeloidea</taxon>
        <taxon>Chrysomelidae</taxon>
        <taxon>Chrysomelinae</taxon>
        <taxon>Chrysomelini</taxon>
        <taxon>Phaedon</taxon>
    </lineage>
</organism>
<dbReference type="PROSITE" id="PS50016">
    <property type="entry name" value="ZF_PHD_2"/>
    <property type="match status" value="1"/>
</dbReference>
<proteinExistence type="predicted"/>
<feature type="domain" description="PHD-type" evidence="6">
    <location>
        <begin position="11"/>
        <end position="63"/>
    </location>
</feature>
<reference evidence="8" key="2">
    <citation type="submission" date="2022-10" db="EMBL/GenBank/DDBJ databases">
        <authorList>
            <consortium name="ENA_rothamsted_submissions"/>
            <consortium name="culmorum"/>
            <person name="King R."/>
        </authorList>
    </citation>
    <scope>NUCLEOTIDE SEQUENCE</scope>
</reference>
<evidence type="ECO:0000256" key="2">
    <source>
        <dbReference type="ARBA" id="ARBA00022771"/>
    </source>
</evidence>
<dbReference type="InterPro" id="IPR019787">
    <property type="entry name" value="Znf_PHD-finger"/>
</dbReference>
<dbReference type="SMART" id="SM00249">
    <property type="entry name" value="PHD"/>
    <property type="match status" value="1"/>
</dbReference>
<feature type="region of interest" description="Disordered" evidence="5">
    <location>
        <begin position="71"/>
        <end position="98"/>
    </location>
</feature>